<sequence length="317" mass="32602">MHLFKVSLPPLPQFTFPLNESDIAQASTAIPKLAGGERARVGNERTMGDTQGVEVLAGESEAEYVARQQRLREEAAARMRAKFGSSGGLNGRLGGIGSDGRSSCGHNSQGGTASGYLGSAYEVLPSASAVSAGLGSAASVVGSIFGKVAETASVAARSVAIRASMQSGGRQSGCDDACSTDISDLLSGSSNYQEARHGSGTVTESAVDVAKGGSAERDPRDLSDLLRDASLDGPTASHDHTSHDRSSRSTATVVDDFSLDENWGSGGGQDWGSDGRHVTPIANNRPIGGGALASRSKKVAAKKSNSSNWDDDWGDAW</sequence>
<organism evidence="2 3">
    <name type="scientific">Prymnesium parvum</name>
    <name type="common">Toxic golden alga</name>
    <dbReference type="NCBI Taxonomy" id="97485"/>
    <lineage>
        <taxon>Eukaryota</taxon>
        <taxon>Haptista</taxon>
        <taxon>Haptophyta</taxon>
        <taxon>Prymnesiophyceae</taxon>
        <taxon>Prymnesiales</taxon>
        <taxon>Prymnesiaceae</taxon>
        <taxon>Prymnesium</taxon>
    </lineage>
</organism>
<comment type="caution">
    <text evidence="2">The sequence shown here is derived from an EMBL/GenBank/DDBJ whole genome shotgun (WGS) entry which is preliminary data.</text>
</comment>
<name>A0AB34K9A8_PRYPA</name>
<evidence type="ECO:0000313" key="3">
    <source>
        <dbReference type="Proteomes" id="UP001515480"/>
    </source>
</evidence>
<feature type="compositionally biased region" description="Basic and acidic residues" evidence="1">
    <location>
        <begin position="237"/>
        <end position="247"/>
    </location>
</feature>
<dbReference type="AlphaFoldDB" id="A0AB34K9A8"/>
<gene>
    <name evidence="2" type="ORF">AB1Y20_000884</name>
</gene>
<evidence type="ECO:0000313" key="2">
    <source>
        <dbReference type="EMBL" id="KAL1529957.1"/>
    </source>
</evidence>
<feature type="region of interest" description="Disordered" evidence="1">
    <location>
        <begin position="190"/>
        <end position="317"/>
    </location>
</feature>
<proteinExistence type="predicted"/>
<keyword evidence="3" id="KW-1185">Reference proteome</keyword>
<feature type="compositionally biased region" description="Basic and acidic residues" evidence="1">
    <location>
        <begin position="214"/>
        <end position="230"/>
    </location>
</feature>
<accession>A0AB34K9A8</accession>
<evidence type="ECO:0000256" key="1">
    <source>
        <dbReference type="SAM" id="MobiDB-lite"/>
    </source>
</evidence>
<reference evidence="2 3" key="1">
    <citation type="journal article" date="2024" name="Science">
        <title>Giant polyketide synthase enzymes in the biosynthesis of giant marine polyether toxins.</title>
        <authorList>
            <person name="Fallon T.R."/>
            <person name="Shende V.V."/>
            <person name="Wierzbicki I.H."/>
            <person name="Pendleton A.L."/>
            <person name="Watervoot N.F."/>
            <person name="Auber R.P."/>
            <person name="Gonzalez D.J."/>
            <person name="Wisecaver J.H."/>
            <person name="Moore B.S."/>
        </authorList>
    </citation>
    <scope>NUCLEOTIDE SEQUENCE [LARGE SCALE GENOMIC DNA]</scope>
    <source>
        <strain evidence="2 3">12B1</strain>
    </source>
</reference>
<evidence type="ECO:0008006" key="4">
    <source>
        <dbReference type="Google" id="ProtNLM"/>
    </source>
</evidence>
<dbReference type="Proteomes" id="UP001515480">
    <property type="component" value="Unassembled WGS sequence"/>
</dbReference>
<protein>
    <recommendedName>
        <fullName evidence="4">ADP-ribosylation factor GTPase-activating protein 1</fullName>
    </recommendedName>
</protein>
<dbReference type="EMBL" id="JBGBPQ010000001">
    <property type="protein sequence ID" value="KAL1529957.1"/>
    <property type="molecule type" value="Genomic_DNA"/>
</dbReference>